<comment type="caution">
    <text evidence="2">The sequence shown here is derived from an EMBL/GenBank/DDBJ whole genome shotgun (WGS) entry which is preliminary data.</text>
</comment>
<name>A0AAD3S210_NEPGR</name>
<dbReference type="PIRSF" id="PIRSF002703">
    <property type="entry name" value="Thaumatin"/>
    <property type="match status" value="1"/>
</dbReference>
<dbReference type="AlphaFoldDB" id="A0AAD3S210"/>
<evidence type="ECO:0000256" key="1">
    <source>
        <dbReference type="PIRSR" id="PIRSR002703-1"/>
    </source>
</evidence>
<dbReference type="SUPFAM" id="SSF49870">
    <property type="entry name" value="Osmotin, thaumatin-like protein"/>
    <property type="match status" value="1"/>
</dbReference>
<keyword evidence="3" id="KW-1185">Reference proteome</keyword>
<dbReference type="PROSITE" id="PS51367">
    <property type="entry name" value="THAUMATIN_2"/>
    <property type="match status" value="1"/>
</dbReference>
<dbReference type="Proteomes" id="UP001279734">
    <property type="component" value="Unassembled WGS sequence"/>
</dbReference>
<keyword evidence="1" id="KW-1015">Disulfide bond</keyword>
<evidence type="ECO:0000313" key="3">
    <source>
        <dbReference type="Proteomes" id="UP001279734"/>
    </source>
</evidence>
<accession>A0AAD3S210</accession>
<evidence type="ECO:0008006" key="4">
    <source>
        <dbReference type="Google" id="ProtNLM"/>
    </source>
</evidence>
<dbReference type="InterPro" id="IPR001938">
    <property type="entry name" value="Thaumatin"/>
</dbReference>
<reference evidence="2" key="1">
    <citation type="submission" date="2023-05" db="EMBL/GenBank/DDBJ databases">
        <title>Nepenthes gracilis genome sequencing.</title>
        <authorList>
            <person name="Fukushima K."/>
        </authorList>
    </citation>
    <scope>NUCLEOTIDE SEQUENCE</scope>
    <source>
        <strain evidence="2">SING2019-196</strain>
    </source>
</reference>
<dbReference type="SMART" id="SM00205">
    <property type="entry name" value="THN"/>
    <property type="match status" value="1"/>
</dbReference>
<dbReference type="Gene3D" id="2.60.110.10">
    <property type="entry name" value="Thaumatin"/>
    <property type="match status" value="1"/>
</dbReference>
<gene>
    <name evidence="2" type="ORF">Nepgr_004820</name>
</gene>
<protein>
    <recommendedName>
        <fullName evidence="4">Thaumatin-like protein</fullName>
    </recommendedName>
</protein>
<organism evidence="2 3">
    <name type="scientific">Nepenthes gracilis</name>
    <name type="common">Slender pitcher plant</name>
    <dbReference type="NCBI Taxonomy" id="150966"/>
    <lineage>
        <taxon>Eukaryota</taxon>
        <taxon>Viridiplantae</taxon>
        <taxon>Streptophyta</taxon>
        <taxon>Embryophyta</taxon>
        <taxon>Tracheophyta</taxon>
        <taxon>Spermatophyta</taxon>
        <taxon>Magnoliopsida</taxon>
        <taxon>eudicotyledons</taxon>
        <taxon>Gunneridae</taxon>
        <taxon>Pentapetalae</taxon>
        <taxon>Caryophyllales</taxon>
        <taxon>Nepenthaceae</taxon>
        <taxon>Nepenthes</taxon>
    </lineage>
</organism>
<proteinExistence type="predicted"/>
<feature type="disulfide bond" evidence="1">
    <location>
        <begin position="28"/>
        <end position="38"/>
    </location>
</feature>
<dbReference type="InterPro" id="IPR037176">
    <property type="entry name" value="Osmotin/thaumatin-like_sf"/>
</dbReference>
<dbReference type="Pfam" id="PF00314">
    <property type="entry name" value="Thaumatin"/>
    <property type="match status" value="1"/>
</dbReference>
<evidence type="ECO:0000313" key="2">
    <source>
        <dbReference type="EMBL" id="GMH02981.1"/>
    </source>
</evidence>
<dbReference type="PANTHER" id="PTHR31048">
    <property type="entry name" value="OS03G0233200 PROTEIN"/>
    <property type="match status" value="1"/>
</dbReference>
<dbReference type="EMBL" id="BSYO01000004">
    <property type="protein sequence ID" value="GMH02981.1"/>
    <property type="molecule type" value="Genomic_DNA"/>
</dbReference>
<sequence length="111" mass="11689">MILPSLANPFPNPSPKFWSGRAWCRILCSQDSTAKFACFTANCCSVKPGNNGAIPPATLAEFTLNGYNLPMPVVPKGGASSDCSATGCLVDLDCMYPSKLRVTAGGGWWNG</sequence>